<evidence type="ECO:0000313" key="6">
    <source>
        <dbReference type="Proteomes" id="UP000799291"/>
    </source>
</evidence>
<protein>
    <recommendedName>
        <fullName evidence="7">Oxidative stress survival, Svf1-like protein</fullName>
    </recommendedName>
</protein>
<dbReference type="InterPro" id="IPR056402">
    <property type="entry name" value="DA_N"/>
</dbReference>
<dbReference type="GO" id="GO:0016853">
    <property type="term" value="F:isomerase activity"/>
    <property type="evidence" value="ECO:0007669"/>
    <property type="project" value="UniProtKB-KW"/>
</dbReference>
<evidence type="ECO:0000256" key="1">
    <source>
        <dbReference type="ARBA" id="ARBA00023235"/>
    </source>
</evidence>
<reference evidence="5" key="1">
    <citation type="journal article" date="2020" name="Stud. Mycol.">
        <title>101 Dothideomycetes genomes: a test case for predicting lifestyles and emergence of pathogens.</title>
        <authorList>
            <person name="Haridas S."/>
            <person name="Albert R."/>
            <person name="Binder M."/>
            <person name="Bloem J."/>
            <person name="Labutti K."/>
            <person name="Salamov A."/>
            <person name="Andreopoulos B."/>
            <person name="Baker S."/>
            <person name="Barry K."/>
            <person name="Bills G."/>
            <person name="Bluhm B."/>
            <person name="Cannon C."/>
            <person name="Castanera R."/>
            <person name="Culley D."/>
            <person name="Daum C."/>
            <person name="Ezra D."/>
            <person name="Gonzalez J."/>
            <person name="Henrissat B."/>
            <person name="Kuo A."/>
            <person name="Liang C."/>
            <person name="Lipzen A."/>
            <person name="Lutzoni F."/>
            <person name="Magnuson J."/>
            <person name="Mondo S."/>
            <person name="Nolan M."/>
            <person name="Ohm R."/>
            <person name="Pangilinan J."/>
            <person name="Park H.-J."/>
            <person name="Ramirez L."/>
            <person name="Alfaro M."/>
            <person name="Sun H."/>
            <person name="Tritt A."/>
            <person name="Yoshinaga Y."/>
            <person name="Zwiers L.-H."/>
            <person name="Turgeon B."/>
            <person name="Goodwin S."/>
            <person name="Spatafora J."/>
            <person name="Crous P."/>
            <person name="Grigoriev I."/>
        </authorList>
    </citation>
    <scope>NUCLEOTIDE SEQUENCE</scope>
    <source>
        <strain evidence="5">CBS 122367</strain>
    </source>
</reference>
<name>A0A6G1JAD0_9PLEO</name>
<feature type="domain" description="Diels-Alderase C-terminal" evidence="3">
    <location>
        <begin position="215"/>
        <end position="364"/>
    </location>
</feature>
<proteinExistence type="inferred from homology"/>
<evidence type="ECO:0000259" key="4">
    <source>
        <dbReference type="Pfam" id="PF24137"/>
    </source>
</evidence>
<evidence type="ECO:0000259" key="3">
    <source>
        <dbReference type="Pfam" id="PF22903"/>
    </source>
</evidence>
<dbReference type="Proteomes" id="UP000799291">
    <property type="component" value="Unassembled WGS sequence"/>
</dbReference>
<dbReference type="EMBL" id="MU005575">
    <property type="protein sequence ID" value="KAF2687517.1"/>
    <property type="molecule type" value="Genomic_DNA"/>
</dbReference>
<dbReference type="SUPFAM" id="SSF159245">
    <property type="entry name" value="AttH-like"/>
    <property type="match status" value="1"/>
</dbReference>
<gene>
    <name evidence="5" type="ORF">K458DRAFT_295582</name>
</gene>
<accession>A0A6G1JAD0</accession>
<dbReference type="OrthoDB" id="5344254at2759"/>
<sequence>MSGLQPTNAINRVGAESAVDGPAPYEKYQHDYFPKFACLSKSHWELWIFDAVDPEANAAVTMTFFRDGSQLKLGKGPLRVTFQAYLPDGSTLRVEDFSKESIVEVGSETVRGRWITAKDDSKSAQFEVRLDLSEAVVTFDLPALQGTLRLSRNATSTAQRKEGDSDSADRLAPAVYYVHSIPRAAANIAFTFPEQDKTLSFNGLGGSDHCYMTASTPAIMEACTYVRGHAGPYTFSLMRIVSRIEPGETFTKVTLVQEGKEIFTCTSDDRVSLADDYFCFRSAHGGQVRGSFSDSASGYKLDCVSPSAGKHWSFKLKHQVVWWSMPTAPPPAKTGNNGFVDIAVGGEVGGSTYEGSATVGYVELPVLKSQYSGFNNHP</sequence>
<dbReference type="Pfam" id="PF22903">
    <property type="entry name" value="DA_C"/>
    <property type="match status" value="1"/>
</dbReference>
<evidence type="ECO:0008006" key="7">
    <source>
        <dbReference type="Google" id="ProtNLM"/>
    </source>
</evidence>
<dbReference type="AlphaFoldDB" id="A0A6G1JAD0"/>
<dbReference type="Pfam" id="PF24137">
    <property type="entry name" value="DA_N"/>
    <property type="match status" value="1"/>
</dbReference>
<feature type="domain" description="Diels-Alderase N-terminal" evidence="4">
    <location>
        <begin position="19"/>
        <end position="210"/>
    </location>
</feature>
<dbReference type="InterPro" id="IPR054499">
    <property type="entry name" value="DA_C"/>
</dbReference>
<keyword evidence="1" id="KW-0413">Isomerase</keyword>
<keyword evidence="6" id="KW-1185">Reference proteome</keyword>
<evidence type="ECO:0000256" key="2">
    <source>
        <dbReference type="ARBA" id="ARBA00046325"/>
    </source>
</evidence>
<organism evidence="5 6">
    <name type="scientific">Lentithecium fluviatile CBS 122367</name>
    <dbReference type="NCBI Taxonomy" id="1168545"/>
    <lineage>
        <taxon>Eukaryota</taxon>
        <taxon>Fungi</taxon>
        <taxon>Dikarya</taxon>
        <taxon>Ascomycota</taxon>
        <taxon>Pezizomycotina</taxon>
        <taxon>Dothideomycetes</taxon>
        <taxon>Pleosporomycetidae</taxon>
        <taxon>Pleosporales</taxon>
        <taxon>Massarineae</taxon>
        <taxon>Lentitheciaceae</taxon>
        <taxon>Lentithecium</taxon>
    </lineage>
</organism>
<evidence type="ECO:0000313" key="5">
    <source>
        <dbReference type="EMBL" id="KAF2687517.1"/>
    </source>
</evidence>
<comment type="similarity">
    <text evidence="2">Belongs to the Diels-Alderase family.</text>
</comment>